<dbReference type="EMBL" id="MIGC01006054">
    <property type="protein sequence ID" value="PHJ16384.1"/>
    <property type="molecule type" value="Genomic_DNA"/>
</dbReference>
<gene>
    <name evidence="1" type="ORF">CSUI_009803</name>
</gene>
<sequence>MFFLIFPFLHEHKIRGLYLYWGDRRLCFFLLHILIYHCIILSHPSHQERKRKASSSCFSLSMKSLPLFLQET</sequence>
<keyword evidence="2" id="KW-1185">Reference proteome</keyword>
<protein>
    <submittedName>
        <fullName evidence="1">Uncharacterized protein</fullName>
    </submittedName>
</protein>
<dbReference type="GeneID" id="94433123"/>
<reference evidence="1 2" key="1">
    <citation type="journal article" date="2017" name="Int. J. Parasitol.">
        <title>The genome of the protozoan parasite Cystoisospora suis and a reverse vaccinology approach to identify vaccine candidates.</title>
        <authorList>
            <person name="Palmieri N."/>
            <person name="Shrestha A."/>
            <person name="Ruttkowski B."/>
            <person name="Beck T."/>
            <person name="Vogl C."/>
            <person name="Tomley F."/>
            <person name="Blake D.P."/>
            <person name="Joachim A."/>
        </authorList>
    </citation>
    <scope>NUCLEOTIDE SEQUENCE [LARGE SCALE GENOMIC DNA]</scope>
    <source>
        <strain evidence="1 2">Wien I</strain>
    </source>
</reference>
<accession>A0A2C6KIZ9</accession>
<evidence type="ECO:0000313" key="1">
    <source>
        <dbReference type="EMBL" id="PHJ16384.1"/>
    </source>
</evidence>
<dbReference type="VEuPathDB" id="ToxoDB:CSUI_009803"/>
<proteinExistence type="predicted"/>
<dbReference type="RefSeq" id="XP_067918113.1">
    <property type="nucleotide sequence ID" value="XM_068069912.1"/>
</dbReference>
<dbReference type="Proteomes" id="UP000221165">
    <property type="component" value="Unassembled WGS sequence"/>
</dbReference>
<organism evidence="1 2">
    <name type="scientific">Cystoisospora suis</name>
    <dbReference type="NCBI Taxonomy" id="483139"/>
    <lineage>
        <taxon>Eukaryota</taxon>
        <taxon>Sar</taxon>
        <taxon>Alveolata</taxon>
        <taxon>Apicomplexa</taxon>
        <taxon>Conoidasida</taxon>
        <taxon>Coccidia</taxon>
        <taxon>Eucoccidiorida</taxon>
        <taxon>Eimeriorina</taxon>
        <taxon>Sarcocystidae</taxon>
        <taxon>Cystoisospora</taxon>
    </lineage>
</organism>
<name>A0A2C6KIZ9_9APIC</name>
<evidence type="ECO:0000313" key="2">
    <source>
        <dbReference type="Proteomes" id="UP000221165"/>
    </source>
</evidence>
<comment type="caution">
    <text evidence="1">The sequence shown here is derived from an EMBL/GenBank/DDBJ whole genome shotgun (WGS) entry which is preliminary data.</text>
</comment>
<dbReference type="AlphaFoldDB" id="A0A2C6KIZ9"/>